<dbReference type="GO" id="GO:0016829">
    <property type="term" value="F:lyase activity"/>
    <property type="evidence" value="ECO:0007669"/>
    <property type="project" value="UniProtKB-KW"/>
</dbReference>
<dbReference type="GO" id="GO:0005975">
    <property type="term" value="P:carbohydrate metabolic process"/>
    <property type="evidence" value="ECO:0007669"/>
    <property type="project" value="UniProtKB-ARBA"/>
</dbReference>
<sequence length="280" mass="29891">MSGRHVRTVTGLRAEGQLGRIELDWTPVPWDTVVDHYAVYGAPDAADVEVGPATLLTKTVYPHFRHSGLGGNARRFAYRVVTVDAAGARSKPSAPLAASSQVSVTATGSPLAVIGQYDGKGLEFALSPNGYSRFPATFPDGVDFRVGADAPGTGWSYLFPGPSDSWAGRRTYTFRFRFDLAAVPTGEIWLAVWLIDSHATIPGSALLSVNDTAVDRLRFEGGATRGSLEGDTTVPGTRLRPSYLERPLPAGLIQPGENVVTMVKDEGSWIAWDAIGLFAA</sequence>
<dbReference type="InterPro" id="IPR008979">
    <property type="entry name" value="Galactose-bd-like_sf"/>
</dbReference>
<keyword evidence="1" id="KW-0456">Lyase</keyword>
<dbReference type="Gene3D" id="2.60.40.10">
    <property type="entry name" value="Immunoglobulins"/>
    <property type="match status" value="1"/>
</dbReference>
<dbReference type="SUPFAM" id="SSF49785">
    <property type="entry name" value="Galactose-binding domain-like"/>
    <property type="match status" value="1"/>
</dbReference>
<dbReference type="RefSeq" id="WP_046768348.1">
    <property type="nucleotide sequence ID" value="NZ_KQ061225.1"/>
</dbReference>
<accession>A0A1H2FZ46</accession>
<dbReference type="EMBL" id="LT629791">
    <property type="protein sequence ID" value="SDU12599.1"/>
    <property type="molecule type" value="Genomic_DNA"/>
</dbReference>
<gene>
    <name evidence="1" type="ORF">SAMN04488563_0200</name>
</gene>
<evidence type="ECO:0000313" key="2">
    <source>
        <dbReference type="Proteomes" id="UP000182977"/>
    </source>
</evidence>
<proteinExistence type="predicted"/>
<dbReference type="AlphaFoldDB" id="A0A1H2FZ46"/>
<name>A0A1H2FZ46_9ACTN</name>
<dbReference type="OrthoDB" id="4408269at2"/>
<reference evidence="2" key="1">
    <citation type="submission" date="2016-10" db="EMBL/GenBank/DDBJ databases">
        <authorList>
            <person name="Varghese N."/>
            <person name="Submissions S."/>
        </authorList>
    </citation>
    <scope>NUCLEOTIDE SEQUENCE [LARGE SCALE GENOMIC DNA]</scope>
    <source>
        <strain evidence="2">DSM 45079</strain>
    </source>
</reference>
<dbReference type="InterPro" id="IPR013783">
    <property type="entry name" value="Ig-like_fold"/>
</dbReference>
<dbReference type="Proteomes" id="UP000182977">
    <property type="component" value="Chromosome I"/>
</dbReference>
<protein>
    <submittedName>
        <fullName evidence="1">Polysaccharide lyase family 4, domain III</fullName>
    </submittedName>
</protein>
<dbReference type="STRING" id="419479.SAMN04488563_0200"/>
<keyword evidence="2" id="KW-1185">Reference proteome</keyword>
<evidence type="ECO:0000313" key="1">
    <source>
        <dbReference type="EMBL" id="SDU12599.1"/>
    </source>
</evidence>
<organism evidence="1 2">
    <name type="scientific">Jiangella alkaliphila</name>
    <dbReference type="NCBI Taxonomy" id="419479"/>
    <lineage>
        <taxon>Bacteria</taxon>
        <taxon>Bacillati</taxon>
        <taxon>Actinomycetota</taxon>
        <taxon>Actinomycetes</taxon>
        <taxon>Jiangellales</taxon>
        <taxon>Jiangellaceae</taxon>
        <taxon>Jiangella</taxon>
    </lineage>
</organism>